<gene>
    <name evidence="6" type="primary">azoR</name>
    <name evidence="8" type="ORF">D5S18_17460</name>
</gene>
<dbReference type="GO" id="GO:0016652">
    <property type="term" value="F:oxidoreductase activity, acting on NAD(P)H as acceptor"/>
    <property type="evidence" value="ECO:0007669"/>
    <property type="project" value="UniProtKB-UniRule"/>
</dbReference>
<comment type="catalytic activity">
    <reaction evidence="5">
        <text>N,N-dimethyl-1,4-phenylenediamine + anthranilate + 2 NAD(+) = 2-(4-dimethylaminophenyl)diazenylbenzoate + 2 NADH + 2 H(+)</text>
        <dbReference type="Rhea" id="RHEA:55872"/>
        <dbReference type="ChEBI" id="CHEBI:15378"/>
        <dbReference type="ChEBI" id="CHEBI:15783"/>
        <dbReference type="ChEBI" id="CHEBI:16567"/>
        <dbReference type="ChEBI" id="CHEBI:57540"/>
        <dbReference type="ChEBI" id="CHEBI:57945"/>
        <dbReference type="ChEBI" id="CHEBI:71579"/>
        <dbReference type="EC" id="1.7.1.17"/>
    </reaction>
    <physiologicalReaction direction="right-to-left" evidence="5">
        <dbReference type="Rhea" id="RHEA:55874"/>
    </physiologicalReaction>
</comment>
<dbReference type="EC" id="1.7.1.17" evidence="6"/>
<dbReference type="Pfam" id="PF02525">
    <property type="entry name" value="Flavodoxin_2"/>
    <property type="match status" value="1"/>
</dbReference>
<evidence type="ECO:0000256" key="3">
    <source>
        <dbReference type="ARBA" id="ARBA00023002"/>
    </source>
</evidence>
<comment type="cofactor">
    <cofactor evidence="6">
        <name>FMN</name>
        <dbReference type="ChEBI" id="CHEBI:58210"/>
    </cofactor>
    <text evidence="6">Binds 1 FMN per subunit.</text>
</comment>
<dbReference type="SUPFAM" id="SSF52218">
    <property type="entry name" value="Flavoproteins"/>
    <property type="match status" value="1"/>
</dbReference>
<comment type="function">
    <text evidence="6">Quinone reductase that provides resistance to thiol-specific stress caused by electrophilic quinones.</text>
</comment>
<protein>
    <recommendedName>
        <fullName evidence="6">FMN dependent NADH:quinone oxidoreductase</fullName>
        <ecNumber evidence="6">1.6.5.-</ecNumber>
    </recommendedName>
    <alternativeName>
        <fullName evidence="6">Azo-dye reductase</fullName>
    </alternativeName>
    <alternativeName>
        <fullName evidence="6">FMN-dependent NADH-azo compound oxidoreductase</fullName>
    </alternativeName>
    <alternativeName>
        <fullName evidence="6">FMN-dependent NADH-azoreductase</fullName>
        <ecNumber evidence="6">1.7.1.17</ecNumber>
    </alternativeName>
</protein>
<evidence type="ECO:0000256" key="2">
    <source>
        <dbReference type="ARBA" id="ARBA00022643"/>
    </source>
</evidence>
<proteinExistence type="inferred from homology"/>
<evidence type="ECO:0000256" key="6">
    <source>
        <dbReference type="HAMAP-Rule" id="MF_01216"/>
    </source>
</evidence>
<comment type="caution">
    <text evidence="8">The sequence shown here is derived from an EMBL/GenBank/DDBJ whole genome shotgun (WGS) entry which is preliminary data.</text>
</comment>
<dbReference type="AlphaFoldDB" id="A0A3A4K7Z2"/>
<comment type="caution">
    <text evidence="6">Lacks conserved residue(s) required for the propagation of feature annotation.</text>
</comment>
<dbReference type="Gene3D" id="3.40.50.360">
    <property type="match status" value="1"/>
</dbReference>
<dbReference type="InterPro" id="IPR050104">
    <property type="entry name" value="FMN-dep_NADH:Q_OxRdtase_AzoR1"/>
</dbReference>
<keyword evidence="1 6" id="KW-0285">Flavoprotein</keyword>
<reference evidence="8 9" key="1">
    <citation type="submission" date="2018-09" db="EMBL/GenBank/DDBJ databases">
        <title>YIM PH21274 draft genome.</title>
        <authorList>
            <person name="Miao C."/>
        </authorList>
    </citation>
    <scope>NUCLEOTIDE SEQUENCE [LARGE SCALE GENOMIC DNA]</scope>
    <source>
        <strain evidence="8 9">YIM PH 21724</strain>
    </source>
</reference>
<dbReference type="GO" id="GO:0016655">
    <property type="term" value="F:oxidoreductase activity, acting on NAD(P)H, quinone or similar compound as acceptor"/>
    <property type="evidence" value="ECO:0007669"/>
    <property type="project" value="InterPro"/>
</dbReference>
<dbReference type="GO" id="GO:0010181">
    <property type="term" value="F:FMN binding"/>
    <property type="evidence" value="ECO:0007669"/>
    <property type="project" value="UniProtKB-UniRule"/>
</dbReference>
<dbReference type="PANTHER" id="PTHR43741">
    <property type="entry name" value="FMN-DEPENDENT NADH-AZOREDUCTASE 1"/>
    <property type="match status" value="1"/>
</dbReference>
<comment type="catalytic activity">
    <reaction evidence="6">
        <text>2 a quinone + NADH + H(+) = 2 a 1,4-benzosemiquinone + NAD(+)</text>
        <dbReference type="Rhea" id="RHEA:65952"/>
        <dbReference type="ChEBI" id="CHEBI:15378"/>
        <dbReference type="ChEBI" id="CHEBI:57540"/>
        <dbReference type="ChEBI" id="CHEBI:57945"/>
        <dbReference type="ChEBI" id="CHEBI:132124"/>
        <dbReference type="ChEBI" id="CHEBI:134225"/>
    </reaction>
</comment>
<evidence type="ECO:0000313" key="9">
    <source>
        <dbReference type="Proteomes" id="UP000266677"/>
    </source>
</evidence>
<feature type="binding site" evidence="6">
    <location>
        <position position="10"/>
    </location>
    <ligand>
        <name>FMN</name>
        <dbReference type="ChEBI" id="CHEBI:58210"/>
    </ligand>
</feature>
<accession>A0A3A4K7Z2</accession>
<comment type="subunit">
    <text evidence="6">Homodimer.</text>
</comment>
<dbReference type="GO" id="GO:0009055">
    <property type="term" value="F:electron transfer activity"/>
    <property type="evidence" value="ECO:0007669"/>
    <property type="project" value="UniProtKB-UniRule"/>
</dbReference>
<comment type="function">
    <text evidence="6">Also exhibits azoreductase activity. Catalyzes the reductive cleavage of the azo bond in aromatic azo compounds to the corresponding amines.</text>
</comment>
<dbReference type="PANTHER" id="PTHR43741:SF4">
    <property type="entry name" value="FMN-DEPENDENT NADH:QUINONE OXIDOREDUCTASE"/>
    <property type="match status" value="1"/>
</dbReference>
<evidence type="ECO:0000313" key="8">
    <source>
        <dbReference type="EMBL" id="RJO75154.1"/>
    </source>
</evidence>
<comment type="similarity">
    <text evidence="6">Belongs to the azoreductase type 1 family.</text>
</comment>
<sequence length="208" mass="23424">MTRLLHLSASPRGEQSESLALGKSFLTGYRQTHLDAVIDEWDLWDTPLPYLGATAARAKMNALAGFELSDEEQATRLDVRATFDRFNSYDHYLFTVPMWNHGFPYVLKHFIDVVSQNDMLFSITPEDGYRGLLTDKKAAVVYTAAVYHPDSPDKFGVDHQAAYFDYWLNFAGITDTARITFLANLFDPNAAETRTRAHESATALGKGF</sequence>
<keyword evidence="9" id="KW-1185">Reference proteome</keyword>
<dbReference type="InterPro" id="IPR023048">
    <property type="entry name" value="NADH:quinone_OxRdtase_FMN_depd"/>
</dbReference>
<organism evidence="8 9">
    <name type="scientific">Nocardia panacis</name>
    <dbReference type="NCBI Taxonomy" id="2340916"/>
    <lineage>
        <taxon>Bacteria</taxon>
        <taxon>Bacillati</taxon>
        <taxon>Actinomycetota</taxon>
        <taxon>Actinomycetes</taxon>
        <taxon>Mycobacteriales</taxon>
        <taxon>Nocardiaceae</taxon>
        <taxon>Nocardia</taxon>
    </lineage>
</organism>
<dbReference type="Proteomes" id="UP000266677">
    <property type="component" value="Unassembled WGS sequence"/>
</dbReference>
<dbReference type="HAMAP" id="MF_01216">
    <property type="entry name" value="Azoreductase_type1"/>
    <property type="match status" value="1"/>
</dbReference>
<name>A0A3A4K7Z2_9NOCA</name>
<dbReference type="RefSeq" id="WP_120042028.1">
    <property type="nucleotide sequence ID" value="NZ_QZFU01000019.1"/>
</dbReference>
<keyword evidence="3 6" id="KW-0560">Oxidoreductase</keyword>
<keyword evidence="4 6" id="KW-0520">NAD</keyword>
<dbReference type="OrthoDB" id="9787136at2"/>
<dbReference type="InterPro" id="IPR029039">
    <property type="entry name" value="Flavoprotein-like_sf"/>
</dbReference>
<feature type="binding site" evidence="6">
    <location>
        <begin position="16"/>
        <end position="18"/>
    </location>
    <ligand>
        <name>FMN</name>
        <dbReference type="ChEBI" id="CHEBI:58210"/>
    </ligand>
</feature>
<keyword evidence="2 6" id="KW-0288">FMN</keyword>
<evidence type="ECO:0000256" key="1">
    <source>
        <dbReference type="ARBA" id="ARBA00022630"/>
    </source>
</evidence>
<feature type="domain" description="Flavodoxin-like fold" evidence="7">
    <location>
        <begin position="3"/>
        <end position="199"/>
    </location>
</feature>
<dbReference type="EMBL" id="QZFU01000019">
    <property type="protein sequence ID" value="RJO75154.1"/>
    <property type="molecule type" value="Genomic_DNA"/>
</dbReference>
<evidence type="ECO:0000256" key="4">
    <source>
        <dbReference type="ARBA" id="ARBA00023027"/>
    </source>
</evidence>
<evidence type="ECO:0000256" key="5">
    <source>
        <dbReference type="ARBA" id="ARBA00048542"/>
    </source>
</evidence>
<dbReference type="InterPro" id="IPR003680">
    <property type="entry name" value="Flavodoxin_fold"/>
</dbReference>
<evidence type="ECO:0000259" key="7">
    <source>
        <dbReference type="Pfam" id="PF02525"/>
    </source>
</evidence>
<dbReference type="EC" id="1.6.5.-" evidence="6"/>